<evidence type="ECO:0000256" key="3">
    <source>
        <dbReference type="ARBA" id="ARBA00006247"/>
    </source>
</evidence>
<dbReference type="GO" id="GO:0046872">
    <property type="term" value="F:metal ion binding"/>
    <property type="evidence" value="ECO:0007669"/>
    <property type="project" value="UniProtKB-KW"/>
</dbReference>
<reference evidence="10" key="1">
    <citation type="submission" date="2017-01" db="EMBL/GenBank/DDBJ databases">
        <authorList>
            <person name="Varghese N."/>
            <person name="Submissions S."/>
        </authorList>
    </citation>
    <scope>NUCLEOTIDE SEQUENCE [LARGE SCALE GENOMIC DNA]</scope>
    <source>
        <strain evidence="10">CGMCC 1.7737</strain>
    </source>
</reference>
<dbReference type="Pfam" id="PF07687">
    <property type="entry name" value="M20_dimer"/>
    <property type="match status" value="1"/>
</dbReference>
<sequence>MATKRAIYDEVDDRRDEIISLLSSFLEIQTENPPGRNYRDGASFLETVLSEREYDVELVDVPEDVVERHYPERSHLERVNILGQKMFGDGPNIHYTGHYDVVPAGEDWTKDPFDPTIENDRIYGRGASDMKSGIVASLFAIDVLEAVNAELEGSVTQSMTVDEETGGFTGLGYLAQEGYLDGTDYCVYTECFDSSRVCLGHRGVVKFKVVTEGRKAHGCMAHDGINAISTMNDFLTRIEEYRTKLHQRTTDLPVTPNESRRADISVTMMDAGYSENVVPDRCTATFYRVLVPTESVADVRNEIQELIGETENSMDASLTYDEIMFAEPTSVSQDCRVSQTFAQNVESFYGNSEFVISPGSDDQRFVVNDAGIDQCIVYGPGRLEQAHVEDEFVLIDDILTAIKVMAVSTAQLIGDLDE</sequence>
<dbReference type="PANTHER" id="PTHR43808">
    <property type="entry name" value="ACETYLORNITHINE DEACETYLASE"/>
    <property type="match status" value="1"/>
</dbReference>
<gene>
    <name evidence="9" type="ORF">SAMN05421858_4639</name>
</gene>
<keyword evidence="6" id="KW-0862">Zinc</keyword>
<dbReference type="SUPFAM" id="SSF55031">
    <property type="entry name" value="Bacterial exopeptidase dimerisation domain"/>
    <property type="match status" value="1"/>
</dbReference>
<organism evidence="9 10">
    <name type="scientific">Haladaptatus litoreus</name>
    <dbReference type="NCBI Taxonomy" id="553468"/>
    <lineage>
        <taxon>Archaea</taxon>
        <taxon>Methanobacteriati</taxon>
        <taxon>Methanobacteriota</taxon>
        <taxon>Stenosarchaea group</taxon>
        <taxon>Halobacteria</taxon>
        <taxon>Halobacteriales</taxon>
        <taxon>Haladaptataceae</taxon>
        <taxon>Haladaptatus</taxon>
    </lineage>
</organism>
<proteinExistence type="inferred from homology"/>
<dbReference type="AlphaFoldDB" id="A0A1N7EYJ9"/>
<evidence type="ECO:0000256" key="6">
    <source>
        <dbReference type="ARBA" id="ARBA00022833"/>
    </source>
</evidence>
<evidence type="ECO:0000256" key="1">
    <source>
        <dbReference type="ARBA" id="ARBA00001941"/>
    </source>
</evidence>
<dbReference type="RefSeq" id="WP_076433012.1">
    <property type="nucleotide sequence ID" value="NZ_FTNO01000007.1"/>
</dbReference>
<evidence type="ECO:0000259" key="8">
    <source>
        <dbReference type="Pfam" id="PF07687"/>
    </source>
</evidence>
<dbReference type="NCBIfam" id="TIGR01910">
    <property type="entry name" value="DapE-ArgE"/>
    <property type="match status" value="1"/>
</dbReference>
<dbReference type="Proteomes" id="UP000186914">
    <property type="component" value="Unassembled WGS sequence"/>
</dbReference>
<evidence type="ECO:0000313" key="9">
    <source>
        <dbReference type="EMBL" id="SIR93168.1"/>
    </source>
</evidence>
<dbReference type="GO" id="GO:0016787">
    <property type="term" value="F:hydrolase activity"/>
    <property type="evidence" value="ECO:0007669"/>
    <property type="project" value="UniProtKB-KW"/>
</dbReference>
<accession>A0A1N7EYJ9</accession>
<dbReference type="InterPro" id="IPR010182">
    <property type="entry name" value="ArgE/DapE"/>
</dbReference>
<dbReference type="Pfam" id="PF01546">
    <property type="entry name" value="Peptidase_M20"/>
    <property type="match status" value="1"/>
</dbReference>
<dbReference type="InterPro" id="IPR002933">
    <property type="entry name" value="Peptidase_M20"/>
</dbReference>
<dbReference type="OrthoDB" id="24854at2157"/>
<keyword evidence="10" id="KW-1185">Reference proteome</keyword>
<evidence type="ECO:0000256" key="4">
    <source>
        <dbReference type="ARBA" id="ARBA00022723"/>
    </source>
</evidence>
<keyword evidence="4" id="KW-0479">Metal-binding</keyword>
<dbReference type="Gene3D" id="3.30.70.360">
    <property type="match status" value="1"/>
</dbReference>
<comment type="cofactor">
    <cofactor evidence="1">
        <name>Co(2+)</name>
        <dbReference type="ChEBI" id="CHEBI:48828"/>
    </cofactor>
</comment>
<keyword evidence="5" id="KW-0378">Hydrolase</keyword>
<dbReference type="SUPFAM" id="SSF53187">
    <property type="entry name" value="Zn-dependent exopeptidases"/>
    <property type="match status" value="1"/>
</dbReference>
<evidence type="ECO:0000256" key="5">
    <source>
        <dbReference type="ARBA" id="ARBA00022801"/>
    </source>
</evidence>
<name>A0A1N7EYJ9_9EURY</name>
<keyword evidence="7" id="KW-0170">Cobalt</keyword>
<dbReference type="InterPro" id="IPR011650">
    <property type="entry name" value="Peptidase_M20_dimer"/>
</dbReference>
<comment type="similarity">
    <text evidence="3">Belongs to the peptidase M20A family.</text>
</comment>
<feature type="domain" description="Peptidase M20 dimerisation" evidence="8">
    <location>
        <begin position="200"/>
        <end position="310"/>
    </location>
</feature>
<protein>
    <submittedName>
        <fullName evidence="9">Succinyl-diaminopimelate desuccinylase</fullName>
    </submittedName>
</protein>
<evidence type="ECO:0000313" key="10">
    <source>
        <dbReference type="Proteomes" id="UP000186914"/>
    </source>
</evidence>
<evidence type="ECO:0000256" key="7">
    <source>
        <dbReference type="ARBA" id="ARBA00023285"/>
    </source>
</evidence>
<dbReference type="EMBL" id="FTNO01000007">
    <property type="protein sequence ID" value="SIR93168.1"/>
    <property type="molecule type" value="Genomic_DNA"/>
</dbReference>
<evidence type="ECO:0000256" key="2">
    <source>
        <dbReference type="ARBA" id="ARBA00001947"/>
    </source>
</evidence>
<dbReference type="Gene3D" id="3.40.630.10">
    <property type="entry name" value="Zn peptidases"/>
    <property type="match status" value="1"/>
</dbReference>
<dbReference type="InterPro" id="IPR050072">
    <property type="entry name" value="Peptidase_M20A"/>
</dbReference>
<dbReference type="PANTHER" id="PTHR43808:SF32">
    <property type="entry name" value="ARGE_DAPE-RELATED DEACYLASE"/>
    <property type="match status" value="1"/>
</dbReference>
<comment type="cofactor">
    <cofactor evidence="2">
        <name>Zn(2+)</name>
        <dbReference type="ChEBI" id="CHEBI:29105"/>
    </cofactor>
</comment>
<dbReference type="InterPro" id="IPR036264">
    <property type="entry name" value="Bact_exopeptidase_dim_dom"/>
</dbReference>